<keyword evidence="2" id="KW-0732">Signal</keyword>
<dbReference type="AlphaFoldDB" id="A0A814FZ55"/>
<reference evidence="3" key="1">
    <citation type="submission" date="2021-02" db="EMBL/GenBank/DDBJ databases">
        <authorList>
            <person name="Nowell W R."/>
        </authorList>
    </citation>
    <scope>NUCLEOTIDE SEQUENCE</scope>
    <source>
        <strain evidence="3">Ploen Becks lab</strain>
    </source>
</reference>
<comment type="caution">
    <text evidence="3">The sequence shown here is derived from an EMBL/GenBank/DDBJ whole genome shotgun (WGS) entry which is preliminary data.</text>
</comment>
<gene>
    <name evidence="3" type="ORF">OXX778_LOCUS15886</name>
</gene>
<feature type="chain" id="PRO_5032927210" evidence="2">
    <location>
        <begin position="18"/>
        <end position="78"/>
    </location>
</feature>
<evidence type="ECO:0000313" key="4">
    <source>
        <dbReference type="Proteomes" id="UP000663879"/>
    </source>
</evidence>
<name>A0A814FZ55_9BILA</name>
<dbReference type="EMBL" id="CAJNOC010003607">
    <property type="protein sequence ID" value="CAF0990507.1"/>
    <property type="molecule type" value="Genomic_DNA"/>
</dbReference>
<keyword evidence="4" id="KW-1185">Reference proteome</keyword>
<feature type="region of interest" description="Disordered" evidence="1">
    <location>
        <begin position="27"/>
        <end position="78"/>
    </location>
</feature>
<dbReference type="Proteomes" id="UP000663879">
    <property type="component" value="Unassembled WGS sequence"/>
</dbReference>
<evidence type="ECO:0000256" key="2">
    <source>
        <dbReference type="SAM" id="SignalP"/>
    </source>
</evidence>
<evidence type="ECO:0000256" key="1">
    <source>
        <dbReference type="SAM" id="MobiDB-lite"/>
    </source>
</evidence>
<feature type="compositionally biased region" description="Low complexity" evidence="1">
    <location>
        <begin position="34"/>
        <end position="69"/>
    </location>
</feature>
<proteinExistence type="predicted"/>
<feature type="signal peptide" evidence="2">
    <location>
        <begin position="1"/>
        <end position="17"/>
    </location>
</feature>
<sequence length="78" mass="8186">MKVVAILFLGLVVSTIATPISKAKREAYGSGNNQQQYSAPVAAPAPVQQEQYSAPVAAPAPVQQEQHAAYAPQSSSNY</sequence>
<accession>A0A814FZ55</accession>
<organism evidence="3 4">
    <name type="scientific">Brachionus calyciflorus</name>
    <dbReference type="NCBI Taxonomy" id="104777"/>
    <lineage>
        <taxon>Eukaryota</taxon>
        <taxon>Metazoa</taxon>
        <taxon>Spiralia</taxon>
        <taxon>Gnathifera</taxon>
        <taxon>Rotifera</taxon>
        <taxon>Eurotatoria</taxon>
        <taxon>Monogononta</taxon>
        <taxon>Pseudotrocha</taxon>
        <taxon>Ploima</taxon>
        <taxon>Brachionidae</taxon>
        <taxon>Brachionus</taxon>
    </lineage>
</organism>
<protein>
    <submittedName>
        <fullName evidence="3">Uncharacterized protein</fullName>
    </submittedName>
</protein>
<evidence type="ECO:0000313" key="3">
    <source>
        <dbReference type="EMBL" id="CAF0990507.1"/>
    </source>
</evidence>